<dbReference type="InterPro" id="IPR017853">
    <property type="entry name" value="GH"/>
</dbReference>
<comment type="similarity">
    <text evidence="1">Belongs to the glycosyl hydrolase 39 family.</text>
</comment>
<proteinExistence type="inferred from homology"/>
<keyword evidence="8" id="KW-1185">Reference proteome</keyword>
<feature type="active site" description="Proton donor" evidence="4">
    <location>
        <position position="218"/>
    </location>
</feature>
<comment type="caution">
    <text evidence="7">The sequence shown here is derived from an EMBL/GenBank/DDBJ whole genome shotgun (WGS) entry which is preliminary data.</text>
</comment>
<dbReference type="PANTHER" id="PTHR12631:SF10">
    <property type="entry name" value="BETA-XYLOSIDASE-LIKE PROTEIN-RELATED"/>
    <property type="match status" value="1"/>
</dbReference>
<feature type="region of interest" description="Disordered" evidence="5">
    <location>
        <begin position="1"/>
        <end position="32"/>
    </location>
</feature>
<dbReference type="Gene3D" id="2.60.40.1500">
    <property type="entry name" value="Glycosyl hydrolase domain, family 39"/>
    <property type="match status" value="1"/>
</dbReference>
<organism evidence="7 8">
    <name type="scientific">Pseudonocardia hierapolitana</name>
    <dbReference type="NCBI Taxonomy" id="1128676"/>
    <lineage>
        <taxon>Bacteria</taxon>
        <taxon>Bacillati</taxon>
        <taxon>Actinomycetota</taxon>
        <taxon>Actinomycetes</taxon>
        <taxon>Pseudonocardiales</taxon>
        <taxon>Pseudonocardiaceae</taxon>
        <taxon>Pseudonocardia</taxon>
    </lineage>
</organism>
<evidence type="ECO:0000256" key="3">
    <source>
        <dbReference type="ARBA" id="ARBA00023295"/>
    </source>
</evidence>
<dbReference type="GO" id="GO:0004553">
    <property type="term" value="F:hydrolase activity, hydrolyzing O-glycosyl compounds"/>
    <property type="evidence" value="ECO:0007669"/>
    <property type="project" value="InterPro"/>
</dbReference>
<feature type="compositionally biased region" description="Polar residues" evidence="5">
    <location>
        <begin position="1"/>
        <end position="19"/>
    </location>
</feature>
<evidence type="ECO:0000313" key="8">
    <source>
        <dbReference type="Proteomes" id="UP000321261"/>
    </source>
</evidence>
<protein>
    <submittedName>
        <fullName evidence="7">Xylan 1,4-beta-xylosidase</fullName>
    </submittedName>
</protein>
<dbReference type="Proteomes" id="UP000321261">
    <property type="component" value="Unassembled WGS sequence"/>
</dbReference>
<reference evidence="7 8" key="1">
    <citation type="submission" date="2019-06" db="EMBL/GenBank/DDBJ databases">
        <title>Sequencing the genomes of 1000 actinobacteria strains.</title>
        <authorList>
            <person name="Klenk H.-P."/>
        </authorList>
    </citation>
    <scope>NUCLEOTIDE SEQUENCE [LARGE SCALE GENOMIC DNA]</scope>
    <source>
        <strain evidence="7 8">DSM 45671</strain>
    </source>
</reference>
<dbReference type="GO" id="GO:0005975">
    <property type="term" value="P:carbohydrate metabolic process"/>
    <property type="evidence" value="ECO:0007669"/>
    <property type="project" value="InterPro"/>
</dbReference>
<accession>A0A561T2H3</accession>
<evidence type="ECO:0000256" key="2">
    <source>
        <dbReference type="ARBA" id="ARBA00022801"/>
    </source>
</evidence>
<dbReference type="InterPro" id="IPR051923">
    <property type="entry name" value="Glycosyl_Hydrolase_39"/>
</dbReference>
<evidence type="ECO:0000256" key="5">
    <source>
        <dbReference type="SAM" id="MobiDB-lite"/>
    </source>
</evidence>
<gene>
    <name evidence="7" type="ORF">FHX44_117244</name>
</gene>
<dbReference type="AlphaFoldDB" id="A0A561T2H3"/>
<sequence length="586" mass="64206">MTTEPTTAPQADQNSSPSAVQALRYAPSDPDAPHVRRAVVRVDASDDRGALPRPWASLGYDEINWTYTRQGKQTLNTIGAFAETAYHVRPHYIFNSGTGLGLPHWGAGNVYHEDADGNPFYDFTIADQTYDTIVGAGHHPLVELAFTPRALVPEDRAKADFAFTPSPTLYSEYEAGWWSYPPKDYAKWGGLVAALAEHCRDRYGADEVSHWLWELWNEPDISYWRGTPEEFHELYAVTAAAVRSVLPQARVGGPAVTGGDQGAAFLRGFLAACADRDLPLDFVSFHTKGAHFTPWRTYGPIGAPAREQQSPSTTKMLREIDRALAVIEEFPQYTGLPAIVDECDASVPAHWGVYDNPNFAYRNTEYYPVFQVKLMKKVLDLNERRTAQVAEATTWSFSMEGERYFEGTRSFVTASGIEKPLMNAYRALAHLGDRRIAASSDAAVAVDDLSALGAGLAEEVDVLASAGSADGSVAVLVWRHADDQYAADDEPTVVDLRVDGLAAGEWTLRHWRIDAGHSNSHTVWQDLGAPQEPTPEQLATIADRQGLERYADDTTVTAEDGQGLSLTVELPLPAVSLLVLVPGTQA</sequence>
<dbReference type="OrthoDB" id="9776971at2"/>
<evidence type="ECO:0000256" key="4">
    <source>
        <dbReference type="PIRSR" id="PIRSR600514-1"/>
    </source>
</evidence>
<dbReference type="RefSeq" id="WP_147259828.1">
    <property type="nucleotide sequence ID" value="NZ_VIWU01000001.1"/>
</dbReference>
<dbReference type="PRINTS" id="PR00745">
    <property type="entry name" value="GLHYDRLASE39"/>
</dbReference>
<dbReference type="SUPFAM" id="SSF51011">
    <property type="entry name" value="Glycosyl hydrolase domain"/>
    <property type="match status" value="1"/>
</dbReference>
<evidence type="ECO:0000256" key="1">
    <source>
        <dbReference type="ARBA" id="ARBA00008875"/>
    </source>
</evidence>
<dbReference type="Pfam" id="PF01229">
    <property type="entry name" value="Glyco_hydro_39"/>
    <property type="match status" value="1"/>
</dbReference>
<evidence type="ECO:0000259" key="6">
    <source>
        <dbReference type="Pfam" id="PF01229"/>
    </source>
</evidence>
<dbReference type="InterPro" id="IPR000514">
    <property type="entry name" value="Glyco_hydro_39"/>
</dbReference>
<keyword evidence="3" id="KW-0326">Glycosidase</keyword>
<dbReference type="InterPro" id="IPR049166">
    <property type="entry name" value="GH39_cat"/>
</dbReference>
<dbReference type="PANTHER" id="PTHR12631">
    <property type="entry name" value="ALPHA-L-IDURONIDASE"/>
    <property type="match status" value="1"/>
</dbReference>
<name>A0A561T2H3_9PSEU</name>
<keyword evidence="2" id="KW-0378">Hydrolase</keyword>
<feature type="domain" description="Glycosyl hydrolases family 39 N-terminal catalytic" evidence="6">
    <location>
        <begin position="109"/>
        <end position="542"/>
    </location>
</feature>
<dbReference type="SUPFAM" id="SSF51445">
    <property type="entry name" value="(Trans)glycosidases"/>
    <property type="match status" value="1"/>
</dbReference>
<dbReference type="Gene3D" id="3.20.20.80">
    <property type="entry name" value="Glycosidases"/>
    <property type="match status" value="1"/>
</dbReference>
<dbReference type="EMBL" id="VIWU01000001">
    <property type="protein sequence ID" value="TWF81301.1"/>
    <property type="molecule type" value="Genomic_DNA"/>
</dbReference>
<evidence type="ECO:0000313" key="7">
    <source>
        <dbReference type="EMBL" id="TWF81301.1"/>
    </source>
</evidence>